<feature type="domain" description="Pus10-like C-terminal" evidence="4">
    <location>
        <begin position="165"/>
        <end position="292"/>
    </location>
</feature>
<dbReference type="GO" id="GO:0160148">
    <property type="term" value="F:tRNA pseudouridine(55) synthase activity"/>
    <property type="evidence" value="ECO:0007669"/>
    <property type="project" value="UniProtKB-EC"/>
</dbReference>
<evidence type="ECO:0000256" key="1">
    <source>
        <dbReference type="ARBA" id="ARBA00012787"/>
    </source>
</evidence>
<organism evidence="5">
    <name type="scientific">Lygus hesperus</name>
    <name type="common">Western plant bug</name>
    <dbReference type="NCBI Taxonomy" id="30085"/>
    <lineage>
        <taxon>Eukaryota</taxon>
        <taxon>Metazoa</taxon>
        <taxon>Ecdysozoa</taxon>
        <taxon>Arthropoda</taxon>
        <taxon>Hexapoda</taxon>
        <taxon>Insecta</taxon>
        <taxon>Pterygota</taxon>
        <taxon>Neoptera</taxon>
        <taxon>Paraneoptera</taxon>
        <taxon>Hemiptera</taxon>
        <taxon>Heteroptera</taxon>
        <taxon>Panheteroptera</taxon>
        <taxon>Cimicomorpha</taxon>
        <taxon>Miridae</taxon>
        <taxon>Mirini</taxon>
        <taxon>Lygus</taxon>
    </lineage>
</organism>
<dbReference type="EC" id="5.4.99.25" evidence="1"/>
<reference evidence="5" key="2">
    <citation type="submission" date="2014-07" db="EMBL/GenBank/DDBJ databases">
        <authorList>
            <person name="Hull J."/>
        </authorList>
    </citation>
    <scope>NUCLEOTIDE SEQUENCE</scope>
</reference>
<dbReference type="Pfam" id="PF21238">
    <property type="entry name" value="Pus10_C"/>
    <property type="match status" value="1"/>
</dbReference>
<accession>A0A0A9Y774</accession>
<dbReference type="GO" id="GO:0031119">
    <property type="term" value="P:tRNA pseudouridine synthesis"/>
    <property type="evidence" value="ECO:0007669"/>
    <property type="project" value="TreeGrafter"/>
</dbReference>
<sequence length="292" mass="32793">MVLGRWKLWGNGAGDAERTSAQQQQQLEHVPQNPNSQFSVFLHFITPPIVNEWNLRRELETKMNKFQKQRSSRCETPDSLSVNSNLYKVLARTSYTALRNLQLVPPKVPQHQLLSSTESTAAPTVGQRTADIQSVARINGLDPGTVVYISPYTAVEICCQHESIFLCASYRKLSRYCSHSLWSASGHSNQQGETDTGKSALTVNPTTSVEEEVAKYVTKYFQPYSDSESSRTTSHTYTFKFHSSGREDLDVRMLGNGRPMFLEMCNPHRVPVSLDYTSICETINSMSSAVQV</sequence>
<protein>
    <recommendedName>
        <fullName evidence="1">tRNA pseudouridine(55) synthase</fullName>
        <ecNumber evidence="1">5.4.99.25</ecNumber>
    </recommendedName>
</protein>
<evidence type="ECO:0000313" key="6">
    <source>
        <dbReference type="EMBL" id="JAQ10192.1"/>
    </source>
</evidence>
<dbReference type="PANTHER" id="PTHR21568">
    <property type="entry name" value="TRNA PSEUDOURIDINE SYNTHASE PUS10"/>
    <property type="match status" value="1"/>
</dbReference>
<dbReference type="EMBL" id="GDHC01008437">
    <property type="protein sequence ID" value="JAQ10192.1"/>
    <property type="molecule type" value="Transcribed_RNA"/>
</dbReference>
<dbReference type="InterPro" id="IPR048741">
    <property type="entry name" value="Pus10-like_C"/>
</dbReference>
<keyword evidence="3" id="KW-0413">Isomerase</keyword>
<name>A0A0A9Y774_LYGHE</name>
<evidence type="ECO:0000313" key="5">
    <source>
        <dbReference type="EMBL" id="JAG26938.1"/>
    </source>
</evidence>
<dbReference type="AlphaFoldDB" id="A0A0A9Y774"/>
<reference evidence="6" key="3">
    <citation type="journal article" date="2016" name="Gigascience">
        <title>De novo construction of an expanded transcriptome assembly for the western tarnished plant bug, Lygus hesperus.</title>
        <authorList>
            <person name="Tassone E.E."/>
            <person name="Geib S.M."/>
            <person name="Hall B."/>
            <person name="Fabrick J.A."/>
            <person name="Brent C.S."/>
            <person name="Hull J.J."/>
        </authorList>
    </citation>
    <scope>NUCLEOTIDE SEQUENCE</scope>
</reference>
<keyword evidence="2" id="KW-0819">tRNA processing</keyword>
<dbReference type="InterPro" id="IPR039894">
    <property type="entry name" value="Pus10-like"/>
</dbReference>
<evidence type="ECO:0000256" key="3">
    <source>
        <dbReference type="ARBA" id="ARBA00023235"/>
    </source>
</evidence>
<dbReference type="PANTHER" id="PTHR21568:SF0">
    <property type="entry name" value="TRNA PSEUDOURIDINE SYNTHASE PUS10"/>
    <property type="match status" value="1"/>
</dbReference>
<evidence type="ECO:0000259" key="4">
    <source>
        <dbReference type="Pfam" id="PF21238"/>
    </source>
</evidence>
<gene>
    <name evidence="5" type="primary">Pus10</name>
    <name evidence="6" type="synonym">Pus10_4</name>
    <name evidence="5" type="ORF">CM83_1766</name>
    <name evidence="6" type="ORF">g.5633</name>
</gene>
<reference evidence="5" key="1">
    <citation type="journal article" date="2014" name="PLoS ONE">
        <title>Transcriptome-Based Identification of ABC Transporters in the Western Tarnished Plant Bug Lygus hesperus.</title>
        <authorList>
            <person name="Hull J.J."/>
            <person name="Chaney K."/>
            <person name="Geib S.M."/>
            <person name="Fabrick J.A."/>
            <person name="Brent C.S."/>
            <person name="Walsh D."/>
            <person name="Lavine L.C."/>
        </authorList>
    </citation>
    <scope>NUCLEOTIDE SEQUENCE</scope>
</reference>
<dbReference type="Gene3D" id="3.30.70.2510">
    <property type="match status" value="1"/>
</dbReference>
<dbReference type="EMBL" id="GBHO01016666">
    <property type="protein sequence ID" value="JAG26938.1"/>
    <property type="molecule type" value="Transcribed_RNA"/>
</dbReference>
<proteinExistence type="predicted"/>
<evidence type="ECO:0000256" key="2">
    <source>
        <dbReference type="ARBA" id="ARBA00022694"/>
    </source>
</evidence>